<dbReference type="InterPro" id="IPR036065">
    <property type="entry name" value="BolA-like_sf"/>
</dbReference>
<evidence type="ECO:0000256" key="1">
    <source>
        <dbReference type="RuleBase" id="RU003860"/>
    </source>
</evidence>
<evidence type="ECO:0000313" key="3">
    <source>
        <dbReference type="Proteomes" id="UP001497522"/>
    </source>
</evidence>
<dbReference type="InterPro" id="IPR002634">
    <property type="entry name" value="BolA"/>
</dbReference>
<name>A0ABP1BZI4_9BRYO</name>
<evidence type="ECO:0008006" key="4">
    <source>
        <dbReference type="Google" id="ProtNLM"/>
    </source>
</evidence>
<comment type="similarity">
    <text evidence="1">Belongs to the BolA/IbaG family.</text>
</comment>
<sequence length="162" mass="17675">MSGALAQSCVSVLRSIRTIQPRCPSVCALQQRTSLPSRQGKSCGLLSSGETTTKQLRQQRFLTVKAVDVSGPGTVDFPLITSMQEKIKEQLKAQEVSVKDAYGDGRHVSIDVVAEAFEGQSRVNRQRMVYKAIWEELQSTVHAVDQLRTQTPAEAAGASKDV</sequence>
<keyword evidence="3" id="KW-1185">Reference proteome</keyword>
<dbReference type="Gene3D" id="3.30.300.90">
    <property type="entry name" value="BolA-like"/>
    <property type="match status" value="1"/>
</dbReference>
<dbReference type="Pfam" id="PF01722">
    <property type="entry name" value="BolA"/>
    <property type="match status" value="1"/>
</dbReference>
<proteinExistence type="inferred from homology"/>
<accession>A0ABP1BZI4</accession>
<organism evidence="2 3">
    <name type="scientific">Sphagnum jensenii</name>
    <dbReference type="NCBI Taxonomy" id="128206"/>
    <lineage>
        <taxon>Eukaryota</taxon>
        <taxon>Viridiplantae</taxon>
        <taxon>Streptophyta</taxon>
        <taxon>Embryophyta</taxon>
        <taxon>Bryophyta</taxon>
        <taxon>Sphagnophytina</taxon>
        <taxon>Sphagnopsida</taxon>
        <taxon>Sphagnales</taxon>
        <taxon>Sphagnaceae</taxon>
        <taxon>Sphagnum</taxon>
    </lineage>
</organism>
<dbReference type="PANTHER" id="PTHR46230:SF4">
    <property type="entry name" value="PROTEIN BOLA4, CHLOROPLASTIC_MITOCHONDRIAL"/>
    <property type="match status" value="1"/>
</dbReference>
<reference evidence="2" key="1">
    <citation type="submission" date="2024-03" db="EMBL/GenBank/DDBJ databases">
        <authorList>
            <consortium name="ELIXIR-Norway"/>
            <consortium name="Elixir Norway"/>
        </authorList>
    </citation>
    <scope>NUCLEOTIDE SEQUENCE</scope>
</reference>
<protein>
    <recommendedName>
        <fullName evidence="4">Bola-like protein</fullName>
    </recommendedName>
</protein>
<dbReference type="EMBL" id="OZ023709">
    <property type="protein sequence ID" value="CAK9881886.1"/>
    <property type="molecule type" value="Genomic_DNA"/>
</dbReference>
<dbReference type="PANTHER" id="PTHR46230">
    <property type="match status" value="1"/>
</dbReference>
<dbReference type="SUPFAM" id="SSF82657">
    <property type="entry name" value="BolA-like"/>
    <property type="match status" value="1"/>
</dbReference>
<evidence type="ECO:0000313" key="2">
    <source>
        <dbReference type="EMBL" id="CAK9881886.1"/>
    </source>
</evidence>
<dbReference type="Proteomes" id="UP001497522">
    <property type="component" value="Chromosome 8"/>
</dbReference>
<gene>
    <name evidence="2" type="ORF">CSSPJE1EN2_LOCUS23242</name>
</gene>